<dbReference type="Pfam" id="PF13302">
    <property type="entry name" value="Acetyltransf_3"/>
    <property type="match status" value="1"/>
</dbReference>
<keyword evidence="3" id="KW-1185">Reference proteome</keyword>
<dbReference type="EMBL" id="JAUCFG010000002">
    <property type="protein sequence ID" value="MDM5440588.1"/>
    <property type="molecule type" value="Genomic_DNA"/>
</dbReference>
<evidence type="ECO:0000313" key="3">
    <source>
        <dbReference type="Proteomes" id="UP001224139"/>
    </source>
</evidence>
<evidence type="ECO:0000313" key="2">
    <source>
        <dbReference type="EMBL" id="MDM5440588.1"/>
    </source>
</evidence>
<comment type="caution">
    <text evidence="2">The sequence shown here is derived from an EMBL/GenBank/DDBJ whole genome shotgun (WGS) entry which is preliminary data.</text>
</comment>
<sequence>MLETKRCLLNTVHELDYENIKELYLNEEVRKYLGGPRKAETIRGVFNDMLSPEENCWYWIVREKKTKTFIGVVSLDPNDVNQEIEISYQFLPMFWRVGYATEVAQEVIRYAFHELQLSKVIAVTQMANIPSRKLLERLRMKLIQTYYRFGAEQAVYSIEARDEILID</sequence>
<reference evidence="2 3" key="1">
    <citation type="submission" date="2023-06" db="EMBL/GenBank/DDBJ databases">
        <title>Comparative genomics of Bacillaceae isolates and their secondary metabolite potential.</title>
        <authorList>
            <person name="Song L."/>
            <person name="Nielsen L.J."/>
            <person name="Mohite O."/>
            <person name="Xu X."/>
            <person name="Weber T."/>
            <person name="Kovacs A.T."/>
        </authorList>
    </citation>
    <scope>NUCLEOTIDE SEQUENCE [LARGE SCALE GENOMIC DNA]</scope>
    <source>
        <strain evidence="2 3">DX2.1</strain>
    </source>
</reference>
<dbReference type="InterPro" id="IPR051531">
    <property type="entry name" value="N-acetyltransferase"/>
</dbReference>
<dbReference type="PANTHER" id="PTHR43792:SF1">
    <property type="entry name" value="N-ACETYLTRANSFERASE DOMAIN-CONTAINING PROTEIN"/>
    <property type="match status" value="1"/>
</dbReference>
<dbReference type="Gene3D" id="3.40.630.30">
    <property type="match status" value="1"/>
</dbReference>
<dbReference type="PROSITE" id="PS51186">
    <property type="entry name" value="GNAT"/>
    <property type="match status" value="1"/>
</dbReference>
<dbReference type="PANTHER" id="PTHR43792">
    <property type="entry name" value="GNAT FAMILY, PUTATIVE (AFU_ORTHOLOGUE AFUA_3G00765)-RELATED-RELATED"/>
    <property type="match status" value="1"/>
</dbReference>
<organism evidence="2 3">
    <name type="scientific">Bacillus hominis</name>
    <dbReference type="NCBI Taxonomy" id="2817478"/>
    <lineage>
        <taxon>Bacteria</taxon>
        <taxon>Bacillati</taxon>
        <taxon>Bacillota</taxon>
        <taxon>Bacilli</taxon>
        <taxon>Bacillales</taxon>
        <taxon>Bacillaceae</taxon>
        <taxon>Bacillus</taxon>
        <taxon>Bacillus cereus group</taxon>
    </lineage>
</organism>
<accession>A0ABT7RCB2</accession>
<dbReference type="InterPro" id="IPR016181">
    <property type="entry name" value="Acyl_CoA_acyltransferase"/>
</dbReference>
<dbReference type="InterPro" id="IPR000182">
    <property type="entry name" value="GNAT_dom"/>
</dbReference>
<name>A0ABT7RCB2_9BACI</name>
<protein>
    <submittedName>
        <fullName evidence="2">GNAT family N-acetyltransferase</fullName>
    </submittedName>
</protein>
<gene>
    <name evidence="2" type="ORF">QUG02_21205</name>
</gene>
<evidence type="ECO:0000259" key="1">
    <source>
        <dbReference type="PROSITE" id="PS51186"/>
    </source>
</evidence>
<dbReference type="SUPFAM" id="SSF55729">
    <property type="entry name" value="Acyl-CoA N-acyltransferases (Nat)"/>
    <property type="match status" value="1"/>
</dbReference>
<feature type="domain" description="N-acetyltransferase" evidence="1">
    <location>
        <begin position="10"/>
        <end position="167"/>
    </location>
</feature>
<dbReference type="RefSeq" id="WP_289360337.1">
    <property type="nucleotide sequence ID" value="NZ_JAUCFG010000002.1"/>
</dbReference>
<dbReference type="Proteomes" id="UP001224139">
    <property type="component" value="Unassembled WGS sequence"/>
</dbReference>
<proteinExistence type="predicted"/>